<keyword evidence="1" id="KW-0812">Transmembrane</keyword>
<name>A0A1M6C9A4_9CLOT</name>
<evidence type="ECO:0000256" key="1">
    <source>
        <dbReference type="SAM" id="Phobius"/>
    </source>
</evidence>
<keyword evidence="4" id="KW-1185">Reference proteome</keyword>
<evidence type="ECO:0000313" key="3">
    <source>
        <dbReference type="EMBL" id="SHI57556.1"/>
    </source>
</evidence>
<organism evidence="3 4">
    <name type="scientific">Clostridium amylolyticum</name>
    <dbReference type="NCBI Taxonomy" id="1121298"/>
    <lineage>
        <taxon>Bacteria</taxon>
        <taxon>Bacillati</taxon>
        <taxon>Bacillota</taxon>
        <taxon>Clostridia</taxon>
        <taxon>Eubacteriales</taxon>
        <taxon>Clostridiaceae</taxon>
        <taxon>Clostridium</taxon>
    </lineage>
</organism>
<dbReference type="Proteomes" id="UP000184080">
    <property type="component" value="Unassembled WGS sequence"/>
</dbReference>
<keyword evidence="2" id="KW-0732">Signal</keyword>
<feature type="signal peptide" evidence="2">
    <location>
        <begin position="1"/>
        <end position="29"/>
    </location>
</feature>
<protein>
    <submittedName>
        <fullName evidence="3">LPXTG-motif cell wall anchor domain-containing protein</fullName>
    </submittedName>
</protein>
<gene>
    <name evidence="3" type="ORF">SAMN05444401_1048</name>
</gene>
<feature type="transmembrane region" description="Helical" evidence="1">
    <location>
        <begin position="180"/>
        <end position="198"/>
    </location>
</feature>
<dbReference type="NCBIfam" id="TIGR01167">
    <property type="entry name" value="LPXTG_anchor"/>
    <property type="match status" value="1"/>
</dbReference>
<reference evidence="3 4" key="1">
    <citation type="submission" date="2016-11" db="EMBL/GenBank/DDBJ databases">
        <authorList>
            <person name="Jaros S."/>
            <person name="Januszkiewicz K."/>
            <person name="Wedrychowicz H."/>
        </authorList>
    </citation>
    <scope>NUCLEOTIDE SEQUENCE [LARGE SCALE GENOMIC DNA]</scope>
    <source>
        <strain evidence="3 4">DSM 21864</strain>
    </source>
</reference>
<dbReference type="OrthoDB" id="1861853at2"/>
<dbReference type="RefSeq" id="WP_073004281.1">
    <property type="nucleotide sequence ID" value="NZ_FQZO01000001.1"/>
</dbReference>
<dbReference type="STRING" id="1121298.SAMN05444401_1048"/>
<dbReference type="AlphaFoldDB" id="A0A1M6C9A4"/>
<accession>A0A1M6C9A4</accession>
<keyword evidence="1" id="KW-1133">Transmembrane helix</keyword>
<feature type="chain" id="PRO_5012002609" evidence="2">
    <location>
        <begin position="30"/>
        <end position="206"/>
    </location>
</feature>
<sequence length="206" mass="22900">MKKCYKNFIKTFVLSFIFILSLIKVNASAEVIELSGDPEGLIITQKNLFDIKNMNPGDKENSKITIKNTANNKIKLYLTIKKTSPVDLEGDLFEKLQITVNYKNGQLFSGNIGGFTPSNLYLGEFSKGDSKEIDINAYLPGAETDNRYQGKDIKMQWIFTATEVASPGGNLPKTGETATAMIYLLGLISILYGVRKLLARRNEVNS</sequence>
<keyword evidence="1" id="KW-0472">Membrane</keyword>
<evidence type="ECO:0000256" key="2">
    <source>
        <dbReference type="SAM" id="SignalP"/>
    </source>
</evidence>
<proteinExistence type="predicted"/>
<evidence type="ECO:0000313" key="4">
    <source>
        <dbReference type="Proteomes" id="UP000184080"/>
    </source>
</evidence>
<dbReference type="EMBL" id="FQZO01000001">
    <property type="protein sequence ID" value="SHI57556.1"/>
    <property type="molecule type" value="Genomic_DNA"/>
</dbReference>